<evidence type="ECO:0000256" key="1">
    <source>
        <dbReference type="ARBA" id="ARBA00000024"/>
    </source>
</evidence>
<dbReference type="Pfam" id="PF01502">
    <property type="entry name" value="PRA-CH"/>
    <property type="match status" value="1"/>
</dbReference>
<comment type="similarity">
    <text evidence="6 15">In the C-terminal section; belongs to the PRA-PH family.</text>
</comment>
<evidence type="ECO:0000256" key="13">
    <source>
        <dbReference type="ARBA" id="ARBA00023102"/>
    </source>
</evidence>
<dbReference type="EC" id="3.6.1.31" evidence="15"/>
<dbReference type="RefSeq" id="WP_074691869.1">
    <property type="nucleotide sequence ID" value="NZ_BSRA01000005.1"/>
</dbReference>
<evidence type="ECO:0000256" key="14">
    <source>
        <dbReference type="ARBA" id="ARBA00023268"/>
    </source>
</evidence>
<dbReference type="HAMAP" id="MF_01020">
    <property type="entry name" value="HisE"/>
    <property type="match status" value="1"/>
</dbReference>
<dbReference type="GO" id="GO:0004636">
    <property type="term" value="F:phosphoribosyl-ATP diphosphatase activity"/>
    <property type="evidence" value="ECO:0007669"/>
    <property type="project" value="UniProtKB-UniRule"/>
</dbReference>
<proteinExistence type="inferred from homology"/>
<evidence type="ECO:0000256" key="2">
    <source>
        <dbReference type="ARBA" id="ARBA00001460"/>
    </source>
</evidence>
<dbReference type="AlphaFoldDB" id="A0A1H2RTF4"/>
<dbReference type="HAMAP" id="MF_01019">
    <property type="entry name" value="HisIE"/>
    <property type="match status" value="1"/>
</dbReference>
<keyword evidence="13 15" id="KW-0368">Histidine biosynthesis</keyword>
<sequence>MGGVKGEIDLAAVRYDTATGLVPVVVQDAETGAVLMLAYANREALKRTLATGYAWFWSRSRQEYWRKGATSGNVQEVVELRLDCDGDTVLYLVRPHGPACHTGEETCFYRRLTHGGVEGPIPRGVVQEHEDARSGDDAIVTAKGWVNSEMAESAMVEADRAAPLQMDWRVLDTLWQTIDERYCNRPQGSYTTYLFEHGALRIGKKVGEEATEAALAAVAYECRGGDQGELAAESADLLYHLMVLWRNAGLSPTDVLAVLAARA</sequence>
<feature type="domain" description="Phosphoribosyl-AMP cyclohydrolase" evidence="16">
    <location>
        <begin position="36"/>
        <end position="109"/>
    </location>
</feature>
<comment type="catalytic activity">
    <reaction evidence="2 15">
        <text>1-(5-phospho-beta-D-ribosyl)-ATP + H2O = 1-(5-phospho-beta-D-ribosyl)-5'-AMP + diphosphate + H(+)</text>
        <dbReference type="Rhea" id="RHEA:22828"/>
        <dbReference type="ChEBI" id="CHEBI:15377"/>
        <dbReference type="ChEBI" id="CHEBI:15378"/>
        <dbReference type="ChEBI" id="CHEBI:33019"/>
        <dbReference type="ChEBI" id="CHEBI:59457"/>
        <dbReference type="ChEBI" id="CHEBI:73183"/>
        <dbReference type="EC" id="3.6.1.31"/>
    </reaction>
</comment>
<dbReference type="InterPro" id="IPR002496">
    <property type="entry name" value="PRib_AMP_CycHydrolase_dom"/>
</dbReference>
<dbReference type="InterPro" id="IPR021130">
    <property type="entry name" value="PRib-ATP_PPHydrolase-like"/>
</dbReference>
<dbReference type="GO" id="GO:0000105">
    <property type="term" value="P:L-histidine biosynthetic process"/>
    <property type="evidence" value="ECO:0007669"/>
    <property type="project" value="UniProtKB-UniRule"/>
</dbReference>
<dbReference type="EC" id="3.5.4.19" evidence="15"/>
<dbReference type="SUPFAM" id="SSF101386">
    <property type="entry name" value="all-alpha NTP pyrophosphatases"/>
    <property type="match status" value="1"/>
</dbReference>
<dbReference type="NCBIfam" id="TIGR03188">
    <property type="entry name" value="histidine_hisI"/>
    <property type="match status" value="1"/>
</dbReference>
<organism evidence="18 19">
    <name type="scientific">Alicyclobacillus hesperidum</name>
    <dbReference type="NCBI Taxonomy" id="89784"/>
    <lineage>
        <taxon>Bacteria</taxon>
        <taxon>Bacillati</taxon>
        <taxon>Bacillota</taxon>
        <taxon>Bacilli</taxon>
        <taxon>Bacillales</taxon>
        <taxon>Alicyclobacillaceae</taxon>
        <taxon>Alicyclobacillus</taxon>
    </lineage>
</organism>
<dbReference type="PANTHER" id="PTHR42945:SF1">
    <property type="entry name" value="HISTIDINE BIOSYNTHESIS BIFUNCTIONAL PROTEIN HIS7"/>
    <property type="match status" value="1"/>
</dbReference>
<gene>
    <name evidence="15 17" type="primary">hisI</name>
    <name evidence="15" type="synonym">hisIE</name>
    <name evidence="17" type="ORF">Heshes_11530</name>
    <name evidence="18" type="ORF">SAMN04489725_103140</name>
</gene>
<dbReference type="GO" id="GO:0004635">
    <property type="term" value="F:phosphoribosyl-AMP cyclohydrolase activity"/>
    <property type="evidence" value="ECO:0007669"/>
    <property type="project" value="UniProtKB-UniRule"/>
</dbReference>
<reference evidence="19" key="1">
    <citation type="submission" date="2016-10" db="EMBL/GenBank/DDBJ databases">
        <authorList>
            <person name="Varghese N."/>
        </authorList>
    </citation>
    <scope>NUCLEOTIDE SEQUENCE [LARGE SCALE GENOMIC DNA]</scope>
    <source>
        <strain evidence="19">DSM 12489</strain>
    </source>
</reference>
<evidence type="ECO:0000259" key="16">
    <source>
        <dbReference type="Pfam" id="PF01502"/>
    </source>
</evidence>
<evidence type="ECO:0000313" key="17">
    <source>
        <dbReference type="EMBL" id="GLV13469.1"/>
    </source>
</evidence>
<dbReference type="CDD" id="cd11534">
    <property type="entry name" value="NTP-PPase_HisIE_like"/>
    <property type="match status" value="1"/>
</dbReference>
<dbReference type="EMBL" id="BSRA01000005">
    <property type="protein sequence ID" value="GLV13469.1"/>
    <property type="molecule type" value="Genomic_DNA"/>
</dbReference>
<evidence type="ECO:0000313" key="18">
    <source>
        <dbReference type="EMBL" id="SDW22773.1"/>
    </source>
</evidence>
<evidence type="ECO:0000256" key="6">
    <source>
        <dbReference type="ARBA" id="ARBA00007731"/>
    </source>
</evidence>
<keyword evidence="8 15" id="KW-0963">Cytoplasm</keyword>
<accession>A0A1H2RTF4</accession>
<evidence type="ECO:0000256" key="8">
    <source>
        <dbReference type="ARBA" id="ARBA00022490"/>
    </source>
</evidence>
<reference evidence="17" key="3">
    <citation type="submission" date="2023-02" db="EMBL/GenBank/DDBJ databases">
        <title>Proposal of a novel subspecies: Alicyclobacillus hesperidum subspecies aegle.</title>
        <authorList>
            <person name="Goto K."/>
            <person name="Fujii T."/>
            <person name="Yasui K."/>
            <person name="Mochida K."/>
            <person name="Kato-Tanaka Y."/>
            <person name="Morohoshi S."/>
            <person name="An S.Y."/>
            <person name="Kasai H."/>
            <person name="Yokota A."/>
        </authorList>
    </citation>
    <scope>NUCLEOTIDE SEQUENCE</scope>
    <source>
        <strain evidence="17">DSM 12766</strain>
    </source>
</reference>
<keyword evidence="10 15" id="KW-0547">Nucleotide-binding</keyword>
<evidence type="ECO:0000256" key="3">
    <source>
        <dbReference type="ARBA" id="ARBA00004496"/>
    </source>
</evidence>
<feature type="region of interest" description="Phosphoribosyl-ATP pyrophosphohydrolase" evidence="15">
    <location>
        <begin position="171"/>
        <end position="263"/>
    </location>
</feature>
<evidence type="ECO:0000256" key="11">
    <source>
        <dbReference type="ARBA" id="ARBA00022801"/>
    </source>
</evidence>
<dbReference type="InterPro" id="IPR023019">
    <property type="entry name" value="His_synth_HisIE"/>
</dbReference>
<dbReference type="InterPro" id="IPR008179">
    <property type="entry name" value="HisE"/>
</dbReference>
<name>A0A1H2RTF4_9BACL</name>
<evidence type="ECO:0000256" key="15">
    <source>
        <dbReference type="HAMAP-Rule" id="MF_01019"/>
    </source>
</evidence>
<keyword evidence="11 15" id="KW-0378">Hydrolase</keyword>
<evidence type="ECO:0000256" key="10">
    <source>
        <dbReference type="ARBA" id="ARBA00022741"/>
    </source>
</evidence>
<dbReference type="Proteomes" id="UP001157137">
    <property type="component" value="Unassembled WGS sequence"/>
</dbReference>
<dbReference type="Proteomes" id="UP000182589">
    <property type="component" value="Unassembled WGS sequence"/>
</dbReference>
<dbReference type="Gene3D" id="1.10.287.1080">
    <property type="entry name" value="MazG-like"/>
    <property type="match status" value="1"/>
</dbReference>
<evidence type="ECO:0000256" key="9">
    <source>
        <dbReference type="ARBA" id="ARBA00022605"/>
    </source>
</evidence>
<comment type="pathway">
    <text evidence="5 15">Amino-acid biosynthesis; L-histidine biosynthesis; L-histidine from 5-phospho-alpha-D-ribose 1-diphosphate: step 2/9.</text>
</comment>
<dbReference type="FunFam" id="3.10.20.810:FF:000001">
    <property type="entry name" value="Histidine biosynthesis bifunctional protein HisIE"/>
    <property type="match status" value="1"/>
</dbReference>
<comment type="catalytic activity">
    <reaction evidence="1 15">
        <text>1-(5-phospho-beta-D-ribosyl)-5'-AMP + H2O = 1-(5-phospho-beta-D-ribosyl)-5-[(5-phospho-beta-D-ribosylamino)methylideneamino]imidazole-4-carboxamide</text>
        <dbReference type="Rhea" id="RHEA:20049"/>
        <dbReference type="ChEBI" id="CHEBI:15377"/>
        <dbReference type="ChEBI" id="CHEBI:58435"/>
        <dbReference type="ChEBI" id="CHEBI:59457"/>
        <dbReference type="EC" id="3.5.4.19"/>
    </reaction>
</comment>
<dbReference type="GO" id="GO:0005737">
    <property type="term" value="C:cytoplasm"/>
    <property type="evidence" value="ECO:0007669"/>
    <property type="project" value="UniProtKB-SubCell"/>
</dbReference>
<comment type="pathway">
    <text evidence="4 15">Amino-acid biosynthesis; L-histidine biosynthesis; L-histidine from 5-phospho-alpha-D-ribose 1-diphosphate: step 3/9.</text>
</comment>
<feature type="region of interest" description="Phosphoribosyl-AMP cyclohydrolase" evidence="15">
    <location>
        <begin position="1"/>
        <end position="170"/>
    </location>
</feature>
<evidence type="ECO:0000256" key="5">
    <source>
        <dbReference type="ARBA" id="ARBA00005204"/>
    </source>
</evidence>
<dbReference type="NCBIfam" id="NF002747">
    <property type="entry name" value="PRK02759.1"/>
    <property type="match status" value="1"/>
</dbReference>
<evidence type="ECO:0000313" key="19">
    <source>
        <dbReference type="Proteomes" id="UP000182589"/>
    </source>
</evidence>
<comment type="subcellular location">
    <subcellularLocation>
        <location evidence="3 15">Cytoplasm</location>
    </subcellularLocation>
</comment>
<dbReference type="STRING" id="89784.SAMN04489725_103140"/>
<keyword evidence="14 15" id="KW-0511">Multifunctional enzyme</keyword>
<dbReference type="GO" id="GO:0005524">
    <property type="term" value="F:ATP binding"/>
    <property type="evidence" value="ECO:0007669"/>
    <property type="project" value="UniProtKB-KW"/>
</dbReference>
<dbReference type="SUPFAM" id="SSF141734">
    <property type="entry name" value="HisI-like"/>
    <property type="match status" value="1"/>
</dbReference>
<dbReference type="NCBIfam" id="NF000768">
    <property type="entry name" value="PRK00051.1"/>
    <property type="match status" value="1"/>
</dbReference>
<comment type="similarity">
    <text evidence="7 15">In the N-terminal section; belongs to the PRA-CH family.</text>
</comment>
<evidence type="ECO:0000256" key="4">
    <source>
        <dbReference type="ARBA" id="ARBA00005169"/>
    </source>
</evidence>
<keyword evidence="19" id="KW-1185">Reference proteome</keyword>
<keyword evidence="12 15" id="KW-0067">ATP-binding</keyword>
<dbReference type="UniPathway" id="UPA00031">
    <property type="reaction ID" value="UER00007"/>
</dbReference>
<dbReference type="EMBL" id="FNOJ01000003">
    <property type="protein sequence ID" value="SDW22773.1"/>
    <property type="molecule type" value="Genomic_DNA"/>
</dbReference>
<dbReference type="HAMAP" id="MF_01021">
    <property type="entry name" value="HisI"/>
    <property type="match status" value="1"/>
</dbReference>
<keyword evidence="9 15" id="KW-0028">Amino-acid biosynthesis</keyword>
<dbReference type="Pfam" id="PF01503">
    <property type="entry name" value="PRA-PH"/>
    <property type="match status" value="1"/>
</dbReference>
<dbReference type="InterPro" id="IPR026660">
    <property type="entry name" value="PRA-CH"/>
</dbReference>
<evidence type="ECO:0000256" key="12">
    <source>
        <dbReference type="ARBA" id="ARBA00022840"/>
    </source>
</evidence>
<dbReference type="PANTHER" id="PTHR42945">
    <property type="entry name" value="HISTIDINE BIOSYNTHESIS BIFUNCTIONAL PROTEIN"/>
    <property type="match status" value="1"/>
</dbReference>
<dbReference type="Gene3D" id="3.10.20.810">
    <property type="entry name" value="Phosphoribosyl-AMP cyclohydrolase"/>
    <property type="match status" value="1"/>
</dbReference>
<evidence type="ECO:0000256" key="7">
    <source>
        <dbReference type="ARBA" id="ARBA00008299"/>
    </source>
</evidence>
<reference evidence="18" key="2">
    <citation type="submission" date="2016-10" db="EMBL/GenBank/DDBJ databases">
        <authorList>
            <person name="de Groot N.N."/>
        </authorList>
    </citation>
    <scope>NUCLEOTIDE SEQUENCE [LARGE SCALE GENOMIC DNA]</scope>
    <source>
        <strain evidence="18">DSM 12489</strain>
    </source>
</reference>
<protein>
    <recommendedName>
        <fullName evidence="15">Histidine biosynthesis bifunctional protein HisIE</fullName>
    </recommendedName>
    <domain>
        <recommendedName>
            <fullName evidence="15">Phosphoribosyl-AMP cyclohydrolase</fullName>
            <shortName evidence="15">PRA-CH</shortName>
            <ecNumber evidence="15">3.5.4.19</ecNumber>
        </recommendedName>
    </domain>
    <domain>
        <recommendedName>
            <fullName evidence="15">Phosphoribosyl-ATP pyrophosphatase</fullName>
            <shortName evidence="15">PRA-PH</shortName>
            <ecNumber evidence="15">3.6.1.31</ecNumber>
        </recommendedName>
    </domain>
</protein>
<dbReference type="InterPro" id="IPR038019">
    <property type="entry name" value="PRib_AMP_CycHydrolase_sf"/>
</dbReference>